<dbReference type="GO" id="GO:0016627">
    <property type="term" value="F:oxidoreductase activity, acting on the CH-CH group of donors"/>
    <property type="evidence" value="ECO:0007669"/>
    <property type="project" value="TreeGrafter"/>
</dbReference>
<name>A0A8J3FPL2_9ACTN</name>
<protein>
    <submittedName>
        <fullName evidence="3">PPOX class F420-dependent oxidoreductase</fullName>
    </submittedName>
</protein>
<dbReference type="InterPro" id="IPR019965">
    <property type="entry name" value="PPOX_F420-dep_Rv2061_put"/>
</dbReference>
<dbReference type="Gene3D" id="2.30.110.10">
    <property type="entry name" value="Electron Transport, Fmn-binding Protein, Chain A"/>
    <property type="match status" value="1"/>
</dbReference>
<reference evidence="3" key="2">
    <citation type="submission" date="2020-09" db="EMBL/GenBank/DDBJ databases">
        <authorList>
            <person name="Sun Q."/>
            <person name="Zhou Y."/>
        </authorList>
    </citation>
    <scope>NUCLEOTIDE SEQUENCE</scope>
    <source>
        <strain evidence="3">CGMCC 4.7299</strain>
    </source>
</reference>
<dbReference type="Proteomes" id="UP000656042">
    <property type="component" value="Unassembled WGS sequence"/>
</dbReference>
<feature type="domain" description="Pyridoxamine 5'-phosphate oxidase N-terminal" evidence="2">
    <location>
        <begin position="17"/>
        <end position="140"/>
    </location>
</feature>
<organism evidence="3 4">
    <name type="scientific">Mangrovihabitans endophyticus</name>
    <dbReference type="NCBI Taxonomy" id="1751298"/>
    <lineage>
        <taxon>Bacteria</taxon>
        <taxon>Bacillati</taxon>
        <taxon>Actinomycetota</taxon>
        <taxon>Actinomycetes</taxon>
        <taxon>Micromonosporales</taxon>
        <taxon>Micromonosporaceae</taxon>
        <taxon>Mangrovihabitans</taxon>
    </lineage>
</organism>
<evidence type="ECO:0000313" key="3">
    <source>
        <dbReference type="EMBL" id="GGL00244.1"/>
    </source>
</evidence>
<dbReference type="GO" id="GO:0005829">
    <property type="term" value="C:cytosol"/>
    <property type="evidence" value="ECO:0007669"/>
    <property type="project" value="TreeGrafter"/>
</dbReference>
<dbReference type="Pfam" id="PF01243">
    <property type="entry name" value="PNPOx_N"/>
    <property type="match status" value="1"/>
</dbReference>
<comment type="caution">
    <text evidence="3">The sequence shown here is derived from an EMBL/GenBank/DDBJ whole genome shotgun (WGS) entry which is preliminary data.</text>
</comment>
<dbReference type="InterPro" id="IPR011576">
    <property type="entry name" value="Pyridox_Oxase_N"/>
</dbReference>
<dbReference type="InterPro" id="IPR052019">
    <property type="entry name" value="F420H2_bilvrd_red/Heme_oxyg"/>
</dbReference>
<dbReference type="AlphaFoldDB" id="A0A8J3FPL2"/>
<sequence>MPDAADGYASVMNAEKLGAQRFVSLTTYRRDGTPVPTPVWVARDDEALLVTTPADTGKVKRLRRDPRVRMQPSTRGGKVAPDAPALTGTAQIIDQDAGAARLTDLFRRKYGLEYRIFSTVERIVARGRRPRVLLRITPDQA</sequence>
<evidence type="ECO:0000259" key="2">
    <source>
        <dbReference type="Pfam" id="PF01243"/>
    </source>
</evidence>
<reference evidence="3" key="1">
    <citation type="journal article" date="2014" name="Int. J. Syst. Evol. Microbiol.">
        <title>Complete genome sequence of Corynebacterium casei LMG S-19264T (=DSM 44701T), isolated from a smear-ripened cheese.</title>
        <authorList>
            <consortium name="US DOE Joint Genome Institute (JGI-PGF)"/>
            <person name="Walter F."/>
            <person name="Albersmeier A."/>
            <person name="Kalinowski J."/>
            <person name="Ruckert C."/>
        </authorList>
    </citation>
    <scope>NUCLEOTIDE SEQUENCE</scope>
    <source>
        <strain evidence="3">CGMCC 4.7299</strain>
    </source>
</reference>
<dbReference type="EMBL" id="BMMX01000017">
    <property type="protein sequence ID" value="GGL00244.1"/>
    <property type="molecule type" value="Genomic_DNA"/>
</dbReference>
<keyword evidence="1" id="KW-0560">Oxidoreductase</keyword>
<proteinExistence type="predicted"/>
<evidence type="ECO:0000256" key="1">
    <source>
        <dbReference type="ARBA" id="ARBA00023002"/>
    </source>
</evidence>
<dbReference type="NCBIfam" id="TIGR03666">
    <property type="entry name" value="Rv2061_F420"/>
    <property type="match status" value="1"/>
</dbReference>
<dbReference type="InterPro" id="IPR012349">
    <property type="entry name" value="Split_barrel_FMN-bd"/>
</dbReference>
<dbReference type="PANTHER" id="PTHR35176">
    <property type="entry name" value="HEME OXYGENASE HI_0854-RELATED"/>
    <property type="match status" value="1"/>
</dbReference>
<keyword evidence="4" id="KW-1185">Reference proteome</keyword>
<accession>A0A8J3FPL2</accession>
<dbReference type="GO" id="GO:0070967">
    <property type="term" value="F:coenzyme F420 binding"/>
    <property type="evidence" value="ECO:0007669"/>
    <property type="project" value="TreeGrafter"/>
</dbReference>
<dbReference type="SUPFAM" id="SSF50475">
    <property type="entry name" value="FMN-binding split barrel"/>
    <property type="match status" value="1"/>
</dbReference>
<dbReference type="PANTHER" id="PTHR35176:SF11">
    <property type="entry name" value="PYRIDOXAMINE 5'-PHOSPHATE OXIDASE FAMILY PROTEIN"/>
    <property type="match status" value="1"/>
</dbReference>
<evidence type="ECO:0000313" key="4">
    <source>
        <dbReference type="Proteomes" id="UP000656042"/>
    </source>
</evidence>
<gene>
    <name evidence="3" type="ORF">GCM10012284_38340</name>
</gene>